<comment type="caution">
    <text evidence="1">The sequence shown here is derived from an EMBL/GenBank/DDBJ whole genome shotgun (WGS) entry which is preliminary data.</text>
</comment>
<evidence type="ECO:0000313" key="1">
    <source>
        <dbReference type="EMBL" id="OAB86335.1"/>
    </source>
</evidence>
<proteinExistence type="predicted"/>
<dbReference type="STRING" id="262209.AWH69_13400"/>
<dbReference type="EMBL" id="LQZG01000004">
    <property type="protein sequence ID" value="OAB86335.1"/>
    <property type="molecule type" value="Genomic_DNA"/>
</dbReference>
<gene>
    <name evidence="1" type="ORF">AWH69_13400</name>
</gene>
<dbReference type="RefSeq" id="WP_068276913.1">
    <property type="nucleotide sequence ID" value="NZ_LQZG01000004.1"/>
</dbReference>
<dbReference type="Proteomes" id="UP000076976">
    <property type="component" value="Unassembled WGS sequence"/>
</dbReference>
<protein>
    <submittedName>
        <fullName evidence="1">Uncharacterized protein</fullName>
    </submittedName>
</protein>
<organism evidence="1 2">
    <name type="scientific">Janibacter melonis</name>
    <dbReference type="NCBI Taxonomy" id="262209"/>
    <lineage>
        <taxon>Bacteria</taxon>
        <taxon>Bacillati</taxon>
        <taxon>Actinomycetota</taxon>
        <taxon>Actinomycetes</taxon>
        <taxon>Micrococcales</taxon>
        <taxon>Intrasporangiaceae</taxon>
        <taxon>Janibacter</taxon>
    </lineage>
</organism>
<dbReference type="AlphaFoldDB" id="A0A176Q9I5"/>
<accession>A0A176Q9I5</accession>
<sequence length="157" mass="16529">MSTSSVERVEGVVVRGHGVASGTGAASPFAAGTIELQAPHLAARGVDLSGFHTATINLDISPFALHLLSPRWTVEGVEWTDVHGAETFSFVECTVTHEGREVAALVYHPHPETKPMHHQPATVVELLAPLLPGLGYGDRLGFAPARGQAELVEGQPA</sequence>
<reference evidence="1 2" key="1">
    <citation type="submission" date="2016-01" db="EMBL/GenBank/DDBJ databases">
        <title>Janibacter melonis strain CD11_4 genome sequencing and assembly.</title>
        <authorList>
            <person name="Nair G.R."/>
            <person name="Kaur G."/>
            <person name="Chander A.M."/>
            <person name="Mayilraj S."/>
        </authorList>
    </citation>
    <scope>NUCLEOTIDE SEQUENCE [LARGE SCALE GENOMIC DNA]</scope>
    <source>
        <strain evidence="1 2">CD11-4</strain>
    </source>
</reference>
<name>A0A176Q9I5_9MICO</name>
<evidence type="ECO:0000313" key="2">
    <source>
        <dbReference type="Proteomes" id="UP000076976"/>
    </source>
</evidence>
<keyword evidence="2" id="KW-1185">Reference proteome</keyword>